<accession>A0ABR4B504</accession>
<keyword evidence="1" id="KW-1133">Transmembrane helix</keyword>
<evidence type="ECO:0000313" key="2">
    <source>
        <dbReference type="EMBL" id="KAL2052949.1"/>
    </source>
</evidence>
<dbReference type="EMBL" id="JBHFEH010000024">
    <property type="protein sequence ID" value="KAL2052949.1"/>
    <property type="molecule type" value="Genomic_DNA"/>
</dbReference>
<evidence type="ECO:0000256" key="1">
    <source>
        <dbReference type="SAM" id="Phobius"/>
    </source>
</evidence>
<dbReference type="Proteomes" id="UP001590951">
    <property type="component" value="Unassembled WGS sequence"/>
</dbReference>
<keyword evidence="1" id="KW-0472">Membrane</keyword>
<keyword evidence="1" id="KW-0812">Transmembrane</keyword>
<organism evidence="2 3">
    <name type="scientific">Lepraria finkii</name>
    <dbReference type="NCBI Taxonomy" id="1340010"/>
    <lineage>
        <taxon>Eukaryota</taxon>
        <taxon>Fungi</taxon>
        <taxon>Dikarya</taxon>
        <taxon>Ascomycota</taxon>
        <taxon>Pezizomycotina</taxon>
        <taxon>Lecanoromycetes</taxon>
        <taxon>OSLEUM clade</taxon>
        <taxon>Lecanoromycetidae</taxon>
        <taxon>Lecanorales</taxon>
        <taxon>Lecanorineae</taxon>
        <taxon>Stereocaulaceae</taxon>
        <taxon>Lepraria</taxon>
    </lineage>
</organism>
<keyword evidence="3" id="KW-1185">Reference proteome</keyword>
<reference evidence="2 3" key="1">
    <citation type="submission" date="2024-09" db="EMBL/GenBank/DDBJ databases">
        <title>Rethinking Asexuality: The Enigmatic Case of Functional Sexual Genes in Lepraria (Stereocaulaceae).</title>
        <authorList>
            <person name="Doellman M."/>
            <person name="Sun Y."/>
            <person name="Barcenas-Pena A."/>
            <person name="Lumbsch H.T."/>
            <person name="Grewe F."/>
        </authorList>
    </citation>
    <scope>NUCLEOTIDE SEQUENCE [LARGE SCALE GENOMIC DNA]</scope>
    <source>
        <strain evidence="2 3">Grewe 0041</strain>
    </source>
</reference>
<gene>
    <name evidence="2" type="ORF">ABVK25_006890</name>
</gene>
<name>A0ABR4B504_9LECA</name>
<feature type="transmembrane region" description="Helical" evidence="1">
    <location>
        <begin position="51"/>
        <end position="72"/>
    </location>
</feature>
<proteinExistence type="predicted"/>
<feature type="transmembrane region" description="Helical" evidence="1">
    <location>
        <begin position="20"/>
        <end position="39"/>
    </location>
</feature>
<evidence type="ECO:0000313" key="3">
    <source>
        <dbReference type="Proteomes" id="UP001590951"/>
    </source>
</evidence>
<protein>
    <submittedName>
        <fullName evidence="2">Uncharacterized protein</fullName>
    </submittedName>
</protein>
<sequence>MFVTSFALMNFFLYQVTIPRLALLASVPAWKAVALAICYNSPHGQSDSSEMQALIAAIVACWVVFMTAMYLANDWVVQQALPYQNTAAYSQPSPARSHPPPMYRPVTKKIPQVEHYGDKELGNTLNSMRIPILTPRLLPSLF</sequence>
<comment type="caution">
    <text evidence="2">The sequence shown here is derived from an EMBL/GenBank/DDBJ whole genome shotgun (WGS) entry which is preliminary data.</text>
</comment>